<keyword evidence="1" id="KW-0732">Signal</keyword>
<dbReference type="RefSeq" id="WP_093476022.1">
    <property type="nucleotide sequence ID" value="NZ_FOUI01000009.1"/>
</dbReference>
<feature type="chain" id="PRO_5017200348" description="Adhesin" evidence="1">
    <location>
        <begin position="29"/>
        <end position="665"/>
    </location>
</feature>
<reference evidence="3" key="1">
    <citation type="submission" date="2016-10" db="EMBL/GenBank/DDBJ databases">
        <authorList>
            <person name="Varghese N."/>
            <person name="Submissions S."/>
        </authorList>
    </citation>
    <scope>NUCLEOTIDE SEQUENCE [LARGE SCALE GENOMIC DNA]</scope>
    <source>
        <strain evidence="3">DSM 24213</strain>
    </source>
</reference>
<name>A0A1I4S6Z9_9GAMM</name>
<dbReference type="OrthoDB" id="7000272at2"/>
<dbReference type="EMBL" id="FOUI01000009">
    <property type="protein sequence ID" value="SFM60272.1"/>
    <property type="molecule type" value="Genomic_DNA"/>
</dbReference>
<proteinExistence type="predicted"/>
<dbReference type="Proteomes" id="UP000243629">
    <property type="component" value="Unassembled WGS sequence"/>
</dbReference>
<dbReference type="AlphaFoldDB" id="A0A1I4S6Z9"/>
<dbReference type="InterPro" id="IPR010727">
    <property type="entry name" value="DUF1302"/>
</dbReference>
<evidence type="ECO:0000256" key="1">
    <source>
        <dbReference type="SAM" id="SignalP"/>
    </source>
</evidence>
<dbReference type="Pfam" id="PF06980">
    <property type="entry name" value="DUF1302"/>
    <property type="match status" value="1"/>
</dbReference>
<keyword evidence="3" id="KW-1185">Reference proteome</keyword>
<organism evidence="2 3">
    <name type="scientific">Halopseudomonas yangmingensis</name>
    <dbReference type="NCBI Taxonomy" id="1720063"/>
    <lineage>
        <taxon>Bacteria</taxon>
        <taxon>Pseudomonadati</taxon>
        <taxon>Pseudomonadota</taxon>
        <taxon>Gammaproteobacteria</taxon>
        <taxon>Pseudomonadales</taxon>
        <taxon>Pseudomonadaceae</taxon>
        <taxon>Halopseudomonas</taxon>
    </lineage>
</organism>
<evidence type="ECO:0008006" key="4">
    <source>
        <dbReference type="Google" id="ProtNLM"/>
    </source>
</evidence>
<dbReference type="STRING" id="1720063.SAMN05216217_10936"/>
<evidence type="ECO:0000313" key="3">
    <source>
        <dbReference type="Proteomes" id="UP000243629"/>
    </source>
</evidence>
<evidence type="ECO:0000313" key="2">
    <source>
        <dbReference type="EMBL" id="SFM60272.1"/>
    </source>
</evidence>
<accession>A0A1I4S6Z9</accession>
<protein>
    <recommendedName>
        <fullName evidence="4">Adhesin</fullName>
    </recommendedName>
</protein>
<feature type="signal peptide" evidence="1">
    <location>
        <begin position="1"/>
        <end position="28"/>
    </location>
</feature>
<sequence length="665" mass="71851">MTKKMHAWSLAALPLAIGLASFSGAANAANFNIGDIEAQFDSQLSVGASWAMENADKRFIDYRTPNPNTGENLGGKAVARTSDDGRLNFKKGDAFSKIFRGVHDLELKYGDSGAFLRGKYWYDFETKDGSQRYYDISDKGRKPLVKSSGVALLDAFVYHNYFIGSNPGNIRLGRQVVSWGESTFIGNSINSINPIDVAAFRRPGAEIKEGLLPVEMLYLSQGITDQLSMEMFYQLKWHPSAIDNCGTFFGSDTLAVGCNDRLVVVGPDYPAGDDRLVAANGMANYIVRAKKDVEAGDDGQWGVAFRYFAPELNDTEFGFYAMNYHSRMPFYSSMAGNVLIPGQTAGAYAGIIRQIQAGTFTGNIPPAFGGNAGAYAAYLGSEATRLAGIAGASSVIGLDGQPGPAGYFFEYPEDIRLYGVSFQTNISGVSVGGELSYRPNMPMQINTGDQSRTALVALSSPDNTHRNINTLGLSAPIEIPGYVRKELWQAQVTAVHFIDQVLGASRLSLVGEAGVNYIGGLGDTTKFGRDSLFGQSPYLESDVGAVPGDCAAVDAASRTGQNKAISWCENDGFYTRWSSGYRVRAALEYSNVFRGINLSPSIAWSHDVDGYGPNFTEDAKSVSLGLNADYANKYNASISYTSFFDGKYNTAVDRDFASVSFSVSF</sequence>
<gene>
    <name evidence="2" type="ORF">SAMN05216217_10936</name>
</gene>